<dbReference type="GO" id="GO:0006508">
    <property type="term" value="P:proteolysis"/>
    <property type="evidence" value="ECO:0007669"/>
    <property type="project" value="UniProtKB-KW"/>
</dbReference>
<evidence type="ECO:0000256" key="7">
    <source>
        <dbReference type="SAM" id="MobiDB-lite"/>
    </source>
</evidence>
<dbReference type="Pfam" id="PF01435">
    <property type="entry name" value="Peptidase_M48"/>
    <property type="match status" value="1"/>
</dbReference>
<evidence type="ECO:0000313" key="10">
    <source>
        <dbReference type="Proteomes" id="UP000001876"/>
    </source>
</evidence>
<dbReference type="Proteomes" id="UP000001876">
    <property type="component" value="Unassembled WGS sequence"/>
</dbReference>
<feature type="domain" description="Peptidase M48" evidence="8">
    <location>
        <begin position="159"/>
        <end position="356"/>
    </location>
</feature>
<evidence type="ECO:0000256" key="3">
    <source>
        <dbReference type="ARBA" id="ARBA00022801"/>
    </source>
</evidence>
<dbReference type="RefSeq" id="XP_003060581.1">
    <property type="nucleotide sequence ID" value="XM_003060535.1"/>
</dbReference>
<evidence type="ECO:0000259" key="8">
    <source>
        <dbReference type="Pfam" id="PF01435"/>
    </source>
</evidence>
<feature type="compositionally biased region" description="Basic and acidic residues" evidence="7">
    <location>
        <begin position="36"/>
        <end position="58"/>
    </location>
</feature>
<proteinExistence type="inferred from homology"/>
<accession>C1MYK2</accession>
<dbReference type="eggNOG" id="ENOG502QUG6">
    <property type="taxonomic scope" value="Eukaryota"/>
</dbReference>
<keyword evidence="10" id="KW-1185">Reference proteome</keyword>
<dbReference type="MEROPS" id="M48.021"/>
<comment type="cofactor">
    <cofactor evidence="6">
        <name>Zn(2+)</name>
        <dbReference type="ChEBI" id="CHEBI:29105"/>
    </cofactor>
    <text evidence="6">Binds 1 zinc ion per subunit.</text>
</comment>
<dbReference type="OMA" id="PNAMCIG"/>
<feature type="compositionally biased region" description="Low complexity" evidence="7">
    <location>
        <begin position="59"/>
        <end position="79"/>
    </location>
</feature>
<dbReference type="KEGG" id="mpp:MICPUCDRAFT_34483"/>
<keyword evidence="3 6" id="KW-0378">Hydrolase</keyword>
<evidence type="ECO:0000256" key="4">
    <source>
        <dbReference type="ARBA" id="ARBA00022833"/>
    </source>
</evidence>
<dbReference type="PANTHER" id="PTHR10120">
    <property type="entry name" value="CAAX PRENYL PROTEASE 1"/>
    <property type="match status" value="1"/>
</dbReference>
<dbReference type="GO" id="GO:0004222">
    <property type="term" value="F:metalloendopeptidase activity"/>
    <property type="evidence" value="ECO:0007669"/>
    <property type="project" value="InterPro"/>
</dbReference>
<dbReference type="GeneID" id="9685737"/>
<feature type="region of interest" description="Disordered" evidence="7">
    <location>
        <begin position="1"/>
        <end position="98"/>
    </location>
</feature>
<name>C1MYK2_MICPC</name>
<reference evidence="9 10" key="1">
    <citation type="journal article" date="2009" name="Science">
        <title>Green evolution and dynamic adaptations revealed by genomes of the marine picoeukaryotes Micromonas.</title>
        <authorList>
            <person name="Worden A.Z."/>
            <person name="Lee J.H."/>
            <person name="Mock T."/>
            <person name="Rouze P."/>
            <person name="Simmons M.P."/>
            <person name="Aerts A.L."/>
            <person name="Allen A.E."/>
            <person name="Cuvelier M.L."/>
            <person name="Derelle E."/>
            <person name="Everett M.V."/>
            <person name="Foulon E."/>
            <person name="Grimwood J."/>
            <person name="Gundlach H."/>
            <person name="Henrissat B."/>
            <person name="Napoli C."/>
            <person name="McDonald S.M."/>
            <person name="Parker M.S."/>
            <person name="Rombauts S."/>
            <person name="Salamov A."/>
            <person name="Von Dassow P."/>
            <person name="Badger J.H."/>
            <person name="Coutinho P.M."/>
            <person name="Demir E."/>
            <person name="Dubchak I."/>
            <person name="Gentemann C."/>
            <person name="Eikrem W."/>
            <person name="Gready J.E."/>
            <person name="John U."/>
            <person name="Lanier W."/>
            <person name="Lindquist E.A."/>
            <person name="Lucas S."/>
            <person name="Mayer K.F."/>
            <person name="Moreau H."/>
            <person name="Not F."/>
            <person name="Otillar R."/>
            <person name="Panaud O."/>
            <person name="Pangilinan J."/>
            <person name="Paulsen I."/>
            <person name="Piegu B."/>
            <person name="Poliakov A."/>
            <person name="Robbens S."/>
            <person name="Schmutz J."/>
            <person name="Toulza E."/>
            <person name="Wyss T."/>
            <person name="Zelensky A."/>
            <person name="Zhou K."/>
            <person name="Armbrust E.V."/>
            <person name="Bhattacharya D."/>
            <person name="Goodenough U.W."/>
            <person name="Van de Peer Y."/>
            <person name="Grigoriev I.V."/>
        </authorList>
    </citation>
    <scope>NUCLEOTIDE SEQUENCE [LARGE SCALE GENOMIC DNA]</scope>
    <source>
        <strain evidence="9 10">CCMP1545</strain>
    </source>
</reference>
<feature type="compositionally biased region" description="Low complexity" evidence="7">
    <location>
        <begin position="1"/>
        <end position="23"/>
    </location>
</feature>
<dbReference type="FunFam" id="3.30.2010.10:FF:000007">
    <property type="entry name" value="Peptidase M48 family protein"/>
    <property type="match status" value="1"/>
</dbReference>
<evidence type="ECO:0000313" key="9">
    <source>
        <dbReference type="EMBL" id="EEH55350.1"/>
    </source>
</evidence>
<evidence type="ECO:0000256" key="2">
    <source>
        <dbReference type="ARBA" id="ARBA00022723"/>
    </source>
</evidence>
<dbReference type="CDD" id="cd07325">
    <property type="entry name" value="M48_Ste24p_like"/>
    <property type="match status" value="1"/>
</dbReference>
<protein>
    <submittedName>
        <fullName evidence="9">Predicted protein</fullName>
    </submittedName>
</protein>
<dbReference type="GO" id="GO:0046872">
    <property type="term" value="F:metal ion binding"/>
    <property type="evidence" value="ECO:0007669"/>
    <property type="project" value="UniProtKB-KW"/>
</dbReference>
<dbReference type="EMBL" id="GG663742">
    <property type="protein sequence ID" value="EEH55350.1"/>
    <property type="molecule type" value="Genomic_DNA"/>
</dbReference>
<evidence type="ECO:0000256" key="5">
    <source>
        <dbReference type="ARBA" id="ARBA00023049"/>
    </source>
</evidence>
<evidence type="ECO:0000256" key="1">
    <source>
        <dbReference type="ARBA" id="ARBA00022670"/>
    </source>
</evidence>
<evidence type="ECO:0000256" key="6">
    <source>
        <dbReference type="RuleBase" id="RU003983"/>
    </source>
</evidence>
<keyword evidence="2" id="KW-0479">Metal-binding</keyword>
<keyword evidence="5 6" id="KW-0482">Metalloprotease</keyword>
<keyword evidence="4 6" id="KW-0862">Zinc</keyword>
<dbReference type="InterPro" id="IPR001915">
    <property type="entry name" value="Peptidase_M48"/>
</dbReference>
<comment type="similarity">
    <text evidence="6">Belongs to the peptidase M48 family.</text>
</comment>
<dbReference type="Gene3D" id="3.30.2010.10">
    <property type="entry name" value="Metalloproteases ('zincins'), catalytic domain"/>
    <property type="match status" value="1"/>
</dbReference>
<dbReference type="AlphaFoldDB" id="C1MYK2"/>
<organism evidence="10">
    <name type="scientific">Micromonas pusilla (strain CCMP1545)</name>
    <name type="common">Picoplanktonic green alga</name>
    <dbReference type="NCBI Taxonomy" id="564608"/>
    <lineage>
        <taxon>Eukaryota</taxon>
        <taxon>Viridiplantae</taxon>
        <taxon>Chlorophyta</taxon>
        <taxon>Mamiellophyceae</taxon>
        <taxon>Mamiellales</taxon>
        <taxon>Mamiellaceae</taxon>
        <taxon>Micromonas</taxon>
    </lineage>
</organism>
<keyword evidence="1 6" id="KW-0645">Protease</keyword>
<dbReference type="OrthoDB" id="272500at2759"/>
<sequence length="377" mass="40486">MSALLASSAAPRARVAPRASAVSNRGVARRASVAPRDPRPRLNDDDGRVVLRRNDVRARASAASSATPSSFPSSPWPRSASHDDDDDDAAASRRRNNVVRKKVAARDFRHPLDQQNTSLLEAIPGLSNITKSIVTPVAEQMLIMEQISTSVLVGPNQLPSVHQLVIDAAEVLDVKPPALYIRQSSQPNAYTLAISGAFYTLPVVVVHTALVELMSPAELRAVIAHELGHLKCDHGVWLTVANLLTLGAEITPLVPSFVAANFNDELMRWVRAAELSCDRAALLVAGDPSVVVSVLMKLSGGCPKLSGQLNVDAFLDQARGYDEATASPLGWYLRNAQNKQLTHPLPVARAREIDKWARDGGYRSLGIAPAAAAPEEL</sequence>
<gene>
    <name evidence="9" type="ORF">MICPUCDRAFT_34483</name>
</gene>
<dbReference type="STRING" id="564608.C1MYK2"/>